<evidence type="ECO:0000313" key="2">
    <source>
        <dbReference type="EMBL" id="KRK22690.1"/>
    </source>
</evidence>
<dbReference type="AlphaFoldDB" id="A0A837R873"/>
<name>A0A837R873_LACPE</name>
<keyword evidence="1" id="KW-1133">Transmembrane helix</keyword>
<keyword evidence="1" id="KW-0472">Membrane</keyword>
<feature type="transmembrane region" description="Helical" evidence="1">
    <location>
        <begin position="38"/>
        <end position="67"/>
    </location>
</feature>
<proteinExistence type="predicted"/>
<evidence type="ECO:0000313" key="3">
    <source>
        <dbReference type="Proteomes" id="UP000051020"/>
    </source>
</evidence>
<gene>
    <name evidence="2" type="ORF">FD24_GL001784</name>
</gene>
<dbReference type="EMBL" id="AZCU01000022">
    <property type="protein sequence ID" value="KRK22690.1"/>
    <property type="molecule type" value="Genomic_DNA"/>
</dbReference>
<evidence type="ECO:0000256" key="1">
    <source>
        <dbReference type="SAM" id="Phobius"/>
    </source>
</evidence>
<protein>
    <submittedName>
        <fullName evidence="2">Uncharacterized protein</fullName>
    </submittedName>
</protein>
<organism evidence="2 3">
    <name type="scientific">Lactiplantibacillus pentosus DSM 20314</name>
    <dbReference type="NCBI Taxonomy" id="1423791"/>
    <lineage>
        <taxon>Bacteria</taxon>
        <taxon>Bacillati</taxon>
        <taxon>Bacillota</taxon>
        <taxon>Bacilli</taxon>
        <taxon>Lactobacillales</taxon>
        <taxon>Lactobacillaceae</taxon>
        <taxon>Lactiplantibacillus</taxon>
    </lineage>
</organism>
<comment type="caution">
    <text evidence="2">The sequence shown here is derived from an EMBL/GenBank/DDBJ whole genome shotgun (WGS) entry which is preliminary data.</text>
</comment>
<keyword evidence="1" id="KW-0812">Transmembrane</keyword>
<reference evidence="2 3" key="1">
    <citation type="journal article" date="2015" name="Genome Announc.">
        <title>Expanding the biotechnology potential of lactobacilli through comparative genomics of 213 strains and associated genera.</title>
        <authorList>
            <person name="Sun Z."/>
            <person name="Harris H.M."/>
            <person name="McCann A."/>
            <person name="Guo C."/>
            <person name="Argimon S."/>
            <person name="Zhang W."/>
            <person name="Yang X."/>
            <person name="Jeffery I.B."/>
            <person name="Cooney J.C."/>
            <person name="Kagawa T.F."/>
            <person name="Liu W."/>
            <person name="Song Y."/>
            <person name="Salvetti E."/>
            <person name="Wrobel A."/>
            <person name="Rasinkangas P."/>
            <person name="Parkhill J."/>
            <person name="Rea M.C."/>
            <person name="O'Sullivan O."/>
            <person name="Ritari J."/>
            <person name="Douillard F.P."/>
            <person name="Paul Ross R."/>
            <person name="Yang R."/>
            <person name="Briner A.E."/>
            <person name="Felis G.E."/>
            <person name="de Vos W.M."/>
            <person name="Barrangou R."/>
            <person name="Klaenhammer T.R."/>
            <person name="Caufield P.W."/>
            <person name="Cui Y."/>
            <person name="Zhang H."/>
            <person name="O'Toole P.W."/>
        </authorList>
    </citation>
    <scope>NUCLEOTIDE SEQUENCE [LARGE SCALE GENOMIC DNA]</scope>
    <source>
        <strain evidence="2 3">DSM 20314</strain>
    </source>
</reference>
<sequence length="87" mass="9910">MHVLGLLMLAAPLIVSEWLVNRGLIPGYLRHRHIVWRALASLLVVVGLVAWWHLPVMITVVTTIYLATVIANRYLQAFEALERGKRE</sequence>
<dbReference type="Proteomes" id="UP000051020">
    <property type="component" value="Unassembled WGS sequence"/>
</dbReference>
<accession>A0A837R873</accession>